<dbReference type="AlphaFoldDB" id="A0ABD3I0E0"/>
<dbReference type="Proteomes" id="UP001633002">
    <property type="component" value="Unassembled WGS sequence"/>
</dbReference>
<protein>
    <recommendedName>
        <fullName evidence="1">CCHC-type domain-containing protein</fullName>
    </recommendedName>
</protein>
<proteinExistence type="predicted"/>
<dbReference type="EMBL" id="JBJQOH010000002">
    <property type="protein sequence ID" value="KAL3696014.1"/>
    <property type="molecule type" value="Genomic_DNA"/>
</dbReference>
<organism evidence="2 3">
    <name type="scientific">Riccia sorocarpa</name>
    <dbReference type="NCBI Taxonomy" id="122646"/>
    <lineage>
        <taxon>Eukaryota</taxon>
        <taxon>Viridiplantae</taxon>
        <taxon>Streptophyta</taxon>
        <taxon>Embryophyta</taxon>
        <taxon>Marchantiophyta</taxon>
        <taxon>Marchantiopsida</taxon>
        <taxon>Marchantiidae</taxon>
        <taxon>Marchantiales</taxon>
        <taxon>Ricciaceae</taxon>
        <taxon>Riccia</taxon>
    </lineage>
</organism>
<evidence type="ECO:0000313" key="3">
    <source>
        <dbReference type="Proteomes" id="UP001633002"/>
    </source>
</evidence>
<name>A0ABD3I0E0_9MARC</name>
<evidence type="ECO:0000259" key="1">
    <source>
        <dbReference type="SMART" id="SM00343"/>
    </source>
</evidence>
<accession>A0ABD3I0E0</accession>
<feature type="domain" description="CCHC-type" evidence="1">
    <location>
        <begin position="60"/>
        <end position="76"/>
    </location>
</feature>
<dbReference type="PANTHER" id="PTHR47592">
    <property type="entry name" value="PBF68 PROTEIN"/>
    <property type="match status" value="1"/>
</dbReference>
<dbReference type="SMART" id="SM00343">
    <property type="entry name" value="ZnF_C2HC"/>
    <property type="match status" value="1"/>
</dbReference>
<dbReference type="InterPro" id="IPR036875">
    <property type="entry name" value="Znf_CCHC_sf"/>
</dbReference>
<sequence>MERLFNNIAASDKKFELNTGLQKLFLYKSVAVESANFAKRKSHRGKGGAKDSGEEIKRNQCRNCKEFGHWAYKCPNKKGKKKYKANMPNNDSSDDLTLAEEVLCAQTEVEGFIVDSGCTSVMIKDKGMLYDCKKSSGSVQLGSKTEIPIGAVGALALEVGAKRVELPEVLHVPNLRRNLLSVSKLADLGIVTVFDRNKVVFYEIGAKIKGARLAQGLRSGNLYEFKIRQQEAMLSEKEKKKALLWHNKLAHVNYGRTQRT</sequence>
<dbReference type="InterPro" id="IPR001878">
    <property type="entry name" value="Znf_CCHC"/>
</dbReference>
<dbReference type="SUPFAM" id="SSF57756">
    <property type="entry name" value="Retrovirus zinc finger-like domains"/>
    <property type="match status" value="1"/>
</dbReference>
<evidence type="ECO:0000313" key="2">
    <source>
        <dbReference type="EMBL" id="KAL3696014.1"/>
    </source>
</evidence>
<dbReference type="Pfam" id="PF00098">
    <property type="entry name" value="zf-CCHC"/>
    <property type="match status" value="1"/>
</dbReference>
<gene>
    <name evidence="2" type="ORF">R1sor_010090</name>
</gene>
<reference evidence="2 3" key="1">
    <citation type="submission" date="2024-09" db="EMBL/GenBank/DDBJ databases">
        <title>Chromosome-scale assembly of Riccia sorocarpa.</title>
        <authorList>
            <person name="Paukszto L."/>
        </authorList>
    </citation>
    <scope>NUCLEOTIDE SEQUENCE [LARGE SCALE GENOMIC DNA]</scope>
    <source>
        <strain evidence="2">LP-2024</strain>
        <tissue evidence="2">Aerial parts of the thallus</tissue>
    </source>
</reference>
<dbReference type="Pfam" id="PF22936">
    <property type="entry name" value="Pol_BBD"/>
    <property type="match status" value="1"/>
</dbReference>
<comment type="caution">
    <text evidence="2">The sequence shown here is derived from an EMBL/GenBank/DDBJ whole genome shotgun (WGS) entry which is preliminary data.</text>
</comment>
<dbReference type="Gene3D" id="4.10.60.10">
    <property type="entry name" value="Zinc finger, CCHC-type"/>
    <property type="match status" value="1"/>
</dbReference>
<keyword evidence="3" id="KW-1185">Reference proteome</keyword>
<dbReference type="InterPro" id="IPR054722">
    <property type="entry name" value="PolX-like_BBD"/>
</dbReference>